<accession>A0AAW1PNU1</accession>
<dbReference type="AlphaFoldDB" id="A0AAW1PNU1"/>
<dbReference type="SMART" id="SM00360">
    <property type="entry name" value="RRM"/>
    <property type="match status" value="1"/>
</dbReference>
<dbReference type="InterPro" id="IPR024326">
    <property type="entry name" value="RRP7_C"/>
</dbReference>
<protein>
    <recommendedName>
        <fullName evidence="4">RRM domain-containing protein</fullName>
    </recommendedName>
</protein>
<evidence type="ECO:0000313" key="6">
    <source>
        <dbReference type="Proteomes" id="UP001489004"/>
    </source>
</evidence>
<dbReference type="Pfam" id="PF12923">
    <property type="entry name" value="RRP7"/>
    <property type="match status" value="1"/>
</dbReference>
<reference evidence="5 6" key="1">
    <citation type="journal article" date="2024" name="Nat. Commun.">
        <title>Phylogenomics reveals the evolutionary origins of lichenization in chlorophyte algae.</title>
        <authorList>
            <person name="Puginier C."/>
            <person name="Libourel C."/>
            <person name="Otte J."/>
            <person name="Skaloud P."/>
            <person name="Haon M."/>
            <person name="Grisel S."/>
            <person name="Petersen M."/>
            <person name="Berrin J.G."/>
            <person name="Delaux P.M."/>
            <person name="Dal Grande F."/>
            <person name="Keller J."/>
        </authorList>
    </citation>
    <scope>NUCLEOTIDE SEQUENCE [LARGE SCALE GENOMIC DNA]</scope>
    <source>
        <strain evidence="5 6">SAG 2043</strain>
    </source>
</reference>
<dbReference type="SUPFAM" id="SSF54928">
    <property type="entry name" value="RNA-binding domain, RBD"/>
    <property type="match status" value="1"/>
</dbReference>
<dbReference type="Gene3D" id="3.30.70.330">
    <property type="match status" value="1"/>
</dbReference>
<comment type="caution">
    <text evidence="5">The sequence shown here is derived from an EMBL/GenBank/DDBJ whole genome shotgun (WGS) entry which is preliminary data.</text>
</comment>
<dbReference type="GO" id="GO:0006364">
    <property type="term" value="P:rRNA processing"/>
    <property type="evidence" value="ECO:0007669"/>
    <property type="project" value="TreeGrafter"/>
</dbReference>
<dbReference type="Proteomes" id="UP001489004">
    <property type="component" value="Unassembled WGS sequence"/>
</dbReference>
<dbReference type="CDD" id="cd12951">
    <property type="entry name" value="RRP7_Rrp7A"/>
    <property type="match status" value="1"/>
</dbReference>
<keyword evidence="6" id="KW-1185">Reference proteome</keyword>
<organism evidence="5 6">
    <name type="scientific">[Myrmecia] bisecta</name>
    <dbReference type="NCBI Taxonomy" id="41462"/>
    <lineage>
        <taxon>Eukaryota</taxon>
        <taxon>Viridiplantae</taxon>
        <taxon>Chlorophyta</taxon>
        <taxon>core chlorophytes</taxon>
        <taxon>Trebouxiophyceae</taxon>
        <taxon>Trebouxiales</taxon>
        <taxon>Trebouxiaceae</taxon>
        <taxon>Myrmecia</taxon>
    </lineage>
</organism>
<dbReference type="GO" id="GO:0032545">
    <property type="term" value="C:CURI complex"/>
    <property type="evidence" value="ECO:0007669"/>
    <property type="project" value="TreeGrafter"/>
</dbReference>
<evidence type="ECO:0000259" key="4">
    <source>
        <dbReference type="PROSITE" id="PS50102"/>
    </source>
</evidence>
<name>A0AAW1PNU1_9CHLO</name>
<dbReference type="InterPro" id="IPR012677">
    <property type="entry name" value="Nucleotide-bd_a/b_plait_sf"/>
</dbReference>
<evidence type="ECO:0000313" key="5">
    <source>
        <dbReference type="EMBL" id="KAK9811435.1"/>
    </source>
</evidence>
<proteinExistence type="inferred from homology"/>
<sequence>MQDESSGFVPLALRLKPGSPFLRYLFLKPHKSDGGHLPKDRTLFVAGLPHNFDEDVLAELLAVFGAVDRVALHSSKMSALVLFKSDAGRDKALQAAKDARVLDFEMREPDKPYGLKGWVEQHKAMFPGNAVLQKQLDDWFETFEAEEERKRTAAAASTDDGWTVVTRQRGRNKTNDASGATVGGVSMATAEAAAGGKKAQQLTDFYRFQQRERKQSELVELRRKFQEDKQRIAELKASRRFKPY</sequence>
<dbReference type="InterPro" id="IPR040446">
    <property type="entry name" value="RRP7"/>
</dbReference>
<dbReference type="PANTHER" id="PTHR13191">
    <property type="entry name" value="RIBOSOMAL RNA PROCESSING PROTEIN 7-RELATED"/>
    <property type="match status" value="1"/>
</dbReference>
<keyword evidence="3" id="KW-0175">Coiled coil</keyword>
<dbReference type="GO" id="GO:0034456">
    <property type="term" value="C:UTP-C complex"/>
    <property type="evidence" value="ECO:0007669"/>
    <property type="project" value="TreeGrafter"/>
</dbReference>
<dbReference type="GO" id="GO:0000028">
    <property type="term" value="P:ribosomal small subunit assembly"/>
    <property type="evidence" value="ECO:0007669"/>
    <property type="project" value="TreeGrafter"/>
</dbReference>
<gene>
    <name evidence="5" type="ORF">WJX72_003897</name>
</gene>
<dbReference type="GO" id="GO:0003723">
    <property type="term" value="F:RNA binding"/>
    <property type="evidence" value="ECO:0007669"/>
    <property type="project" value="UniProtKB-UniRule"/>
</dbReference>
<dbReference type="EMBL" id="JALJOR010000009">
    <property type="protein sequence ID" value="KAK9811435.1"/>
    <property type="molecule type" value="Genomic_DNA"/>
</dbReference>
<dbReference type="InterPro" id="IPR035979">
    <property type="entry name" value="RBD_domain_sf"/>
</dbReference>
<evidence type="ECO:0000256" key="1">
    <source>
        <dbReference type="ARBA" id="ARBA00006110"/>
    </source>
</evidence>
<evidence type="ECO:0000256" key="3">
    <source>
        <dbReference type="SAM" id="Coils"/>
    </source>
</evidence>
<comment type="similarity">
    <text evidence="1">Belongs to the RRP7 family.</text>
</comment>
<evidence type="ECO:0000256" key="2">
    <source>
        <dbReference type="PROSITE-ProRule" id="PRU00176"/>
    </source>
</evidence>
<dbReference type="PANTHER" id="PTHR13191:SF0">
    <property type="entry name" value="RIBOSOMAL RNA-PROCESSING PROTEIN 7 HOMOLOG A-RELATED"/>
    <property type="match status" value="1"/>
</dbReference>
<dbReference type="Pfam" id="PF00076">
    <property type="entry name" value="RRM_1"/>
    <property type="match status" value="1"/>
</dbReference>
<keyword evidence="2" id="KW-0694">RNA-binding</keyword>
<feature type="domain" description="RRM" evidence="4">
    <location>
        <begin position="41"/>
        <end position="109"/>
    </location>
</feature>
<dbReference type="Gene3D" id="6.10.250.1770">
    <property type="match status" value="1"/>
</dbReference>
<dbReference type="PROSITE" id="PS50102">
    <property type="entry name" value="RRM"/>
    <property type="match status" value="1"/>
</dbReference>
<feature type="coiled-coil region" evidence="3">
    <location>
        <begin position="211"/>
        <end position="238"/>
    </location>
</feature>
<dbReference type="InterPro" id="IPR000504">
    <property type="entry name" value="RRM_dom"/>
</dbReference>